<feature type="non-terminal residue" evidence="3">
    <location>
        <position position="1327"/>
    </location>
</feature>
<dbReference type="Pfam" id="PF01715">
    <property type="entry name" value="IPPT"/>
    <property type="match status" value="1"/>
</dbReference>
<feature type="compositionally biased region" description="Low complexity" evidence="1">
    <location>
        <begin position="300"/>
        <end position="310"/>
    </location>
</feature>
<dbReference type="Proteomes" id="UP000479190">
    <property type="component" value="Unassembled WGS sequence"/>
</dbReference>
<feature type="compositionally biased region" description="Polar residues" evidence="1">
    <location>
        <begin position="192"/>
        <end position="202"/>
    </location>
</feature>
<evidence type="ECO:0000256" key="2">
    <source>
        <dbReference type="SAM" id="Phobius"/>
    </source>
</evidence>
<name>A0A6H5I0B1_9HYME</name>
<dbReference type="Gene3D" id="3.40.50.300">
    <property type="entry name" value="P-loop containing nucleotide triphosphate hydrolases"/>
    <property type="match status" value="1"/>
</dbReference>
<reference evidence="3 4" key="1">
    <citation type="submission" date="2020-02" db="EMBL/GenBank/DDBJ databases">
        <authorList>
            <person name="Ferguson B K."/>
        </authorList>
    </citation>
    <scope>NUCLEOTIDE SEQUENCE [LARGE SCALE GENOMIC DNA]</scope>
</reference>
<evidence type="ECO:0000313" key="3">
    <source>
        <dbReference type="EMBL" id="CAB0028700.1"/>
    </source>
</evidence>
<feature type="region of interest" description="Disordered" evidence="1">
    <location>
        <begin position="295"/>
        <end position="378"/>
    </location>
</feature>
<keyword evidence="2" id="KW-0812">Transmembrane</keyword>
<dbReference type="OrthoDB" id="775260at2759"/>
<proteinExistence type="predicted"/>
<keyword evidence="2" id="KW-0472">Membrane</keyword>
<organism evidence="3 4">
    <name type="scientific">Trichogramma brassicae</name>
    <dbReference type="NCBI Taxonomy" id="86971"/>
    <lineage>
        <taxon>Eukaryota</taxon>
        <taxon>Metazoa</taxon>
        <taxon>Ecdysozoa</taxon>
        <taxon>Arthropoda</taxon>
        <taxon>Hexapoda</taxon>
        <taxon>Insecta</taxon>
        <taxon>Pterygota</taxon>
        <taxon>Neoptera</taxon>
        <taxon>Endopterygota</taxon>
        <taxon>Hymenoptera</taxon>
        <taxon>Apocrita</taxon>
        <taxon>Proctotrupomorpha</taxon>
        <taxon>Chalcidoidea</taxon>
        <taxon>Trichogrammatidae</taxon>
        <taxon>Trichogramma</taxon>
    </lineage>
</organism>
<feature type="compositionally biased region" description="Polar residues" evidence="1">
    <location>
        <begin position="271"/>
        <end position="283"/>
    </location>
</feature>
<keyword evidence="4" id="KW-1185">Reference proteome</keyword>
<feature type="transmembrane region" description="Helical" evidence="2">
    <location>
        <begin position="1123"/>
        <end position="1140"/>
    </location>
</feature>
<accession>A0A6H5I0B1</accession>
<feature type="compositionally biased region" description="Basic residues" evidence="1">
    <location>
        <begin position="237"/>
        <end position="247"/>
    </location>
</feature>
<evidence type="ECO:0000256" key="1">
    <source>
        <dbReference type="SAM" id="MobiDB-lite"/>
    </source>
</evidence>
<dbReference type="EMBL" id="CADCXV010000180">
    <property type="protein sequence ID" value="CAB0028700.1"/>
    <property type="molecule type" value="Genomic_DNA"/>
</dbReference>
<protein>
    <submittedName>
        <fullName evidence="3">Uncharacterized protein</fullName>
    </submittedName>
</protein>
<sequence>MPSRSTTDLFNFSHLVADERALDKYHYVAIAHLVRYTRRCCYIDEGACGEHDFLFISPNGRHPVLFFAQFLFLSQLKRRPRVIIDEKLLGNDKELIVISRGYYSYSTRYSEEARELFLLRTMGARVVTILLESSIIIKVLQKILKNQVQLNDIIWPEQYLNVQNDNYESFANSTDSGFESKLESLLPEPVSTDFSRNSQQVTERLANPSRIPAEQPPSSAPQIVAQKVAQKVAPEVRKKRGPGRPRKNQVASKETKKTVKKSPVTSRKRQPSNNFQGEAQFENSKLRELTIYKDLGSAGTTPTPSSESSNSPPPNDIEDFVSAPTSSRVYAEKHIPVMYSSQRKRRLTPDVSDNLPQSKRRRRQVETTQPPGDHLYSANSITAQQPNIESNARTTEKKLKVHLPTKKAPKEPAFTGQKKILNPGPLIKDNEKVILRPGYSRVEQKGEKKGRKRVFNKPPIEVEYNKAANNLRREQIVMTTKKLLSTNKIIQRRMARFSFLPGVTVEDVNNAWDNWLDKTKQIGRFNEVSNSGQNSYMKSSRFSSFVYKNHTFLQISRATWSYIASFSDTGCYGDRKVQTGHPARKKVQRRDNIRRQHADVLATVHGVYAARPQRIFLLTFVVGFETLRHKSFNSTNMAIRHNDRASQDKGTRDDVRIIYICIEYLRITVSARRSSVRFAPTFLSLVSHMYQRCGEEAKLLRLRLFSFQERTCDALQSLARHTINITYCNTHIHTGPPRAILYDYNQTINKTHKSVTTTADGDECLVYTLSFKRTPINEYMGDPRAVYKGLDITSAKVTKEEQSQAKHHMLDVVDPINEYTVVVARVQRRRLRYSSPWRIAAAARVTMILRAHAGFAAAAACYNFVVLVVFTVIHATLLPYTPREVEKGSERWYRKNLCGLGLEVPNCGGAAAQVVLRDAAAIAESLLCNVSTQQKNVARLRVALYIYSTQELWPRVYNDVFFSELYSLRRAVRFGHRIFAKNPFFSCRRRRRRHHRGRVEEAVMHKCAIGTHIQSISIVCIRAYVLIVKYLQCTRVHREKFFGFLKKYYTKIKNDKRCLKIQGYYLNDSKKLTAAATRQQQRCYRSKKRYVLLYSPGDVRRRGPLCVCVYEHLFVTSLSRPKVVTTLLMMMMMMMTMMVGRRVSTLRRARQKSHDSAAAHNARGFDRWEIYTFARTAAAARDELGKCSTIAYTARTKESEGGRKESFHESLEIFEQHGITHSEILRQQRVAGGSGLGGPLRQENSIILWLTCNKSKTVEVTAPGSCRTRYVYDDRCESISLSLKNKYALLATVPSDRAARAIVPWSARETCLHEPYKDRRNISSLQI</sequence>
<gene>
    <name evidence="3" type="ORF">TBRA_LOCUS839</name>
</gene>
<feature type="region of interest" description="Disordered" evidence="1">
    <location>
        <begin position="189"/>
        <end position="283"/>
    </location>
</feature>
<keyword evidence="2" id="KW-1133">Transmembrane helix</keyword>
<dbReference type="InterPro" id="IPR027417">
    <property type="entry name" value="P-loop_NTPase"/>
</dbReference>
<evidence type="ECO:0000313" key="4">
    <source>
        <dbReference type="Proteomes" id="UP000479190"/>
    </source>
</evidence>